<dbReference type="GO" id="GO:0003684">
    <property type="term" value="F:damaged DNA binding"/>
    <property type="evidence" value="ECO:0007669"/>
    <property type="project" value="TreeGrafter"/>
</dbReference>
<dbReference type="FunFam" id="2.40.50.140:FF:000395">
    <property type="entry name" value="Replication protein A3"/>
    <property type="match status" value="1"/>
</dbReference>
<dbReference type="CDD" id="cd04479">
    <property type="entry name" value="RPA3"/>
    <property type="match status" value="1"/>
</dbReference>
<dbReference type="InterPro" id="IPR013970">
    <property type="entry name" value="Rfa2"/>
</dbReference>
<comment type="subcellular location">
    <subcellularLocation>
        <location evidence="1">Nucleus</location>
    </subcellularLocation>
</comment>
<dbReference type="KEGG" id="oti:135366712"/>
<sequence>MRVNGNLLPRYQRKTVFLLGRVLQSDPKGMSFKIESSDNQVIQVILKSPLQEPVEGFVEVEGEVTAKNAILCSDYVLLSPSVTEKFDMATYNKVIEVIHAHPSHYPVQSI</sequence>
<dbReference type="PANTHER" id="PTHR15114:SF1">
    <property type="entry name" value="REPLICATION PROTEIN A 14 KDA SUBUNIT"/>
    <property type="match status" value="1"/>
</dbReference>
<dbReference type="AlphaFoldDB" id="A0A2R5LFR5"/>
<dbReference type="InterPro" id="IPR012340">
    <property type="entry name" value="NA-bd_OB-fold"/>
</dbReference>
<accession>A0A2R5LFR5</accession>
<name>A0A2R5LFR5_9ACAR</name>
<evidence type="ECO:0000256" key="2">
    <source>
        <dbReference type="ARBA" id="ARBA00009761"/>
    </source>
</evidence>
<dbReference type="EMBL" id="GGLE01004235">
    <property type="protein sequence ID" value="MBY08361.1"/>
    <property type="molecule type" value="Transcribed_RNA"/>
</dbReference>
<dbReference type="GO" id="GO:0006284">
    <property type="term" value="P:base-excision repair"/>
    <property type="evidence" value="ECO:0007669"/>
    <property type="project" value="TreeGrafter"/>
</dbReference>
<comment type="similarity">
    <text evidence="2">Belongs to the replication factor A protein 3 family.</text>
</comment>
<dbReference type="PANTHER" id="PTHR15114">
    <property type="entry name" value="REPLICATION PROTEIN A3"/>
    <property type="match status" value="1"/>
</dbReference>
<dbReference type="RefSeq" id="XP_064455611.1">
    <property type="nucleotide sequence ID" value="XM_064599541.1"/>
</dbReference>
<evidence type="ECO:0000313" key="4">
    <source>
        <dbReference type="EMBL" id="MBY08361.1"/>
    </source>
</evidence>
<evidence type="ECO:0000256" key="1">
    <source>
        <dbReference type="ARBA" id="ARBA00004123"/>
    </source>
</evidence>
<reference evidence="4" key="1">
    <citation type="submission" date="2018-03" db="EMBL/GenBank/DDBJ databases">
        <title>The relapsing fever spirochete Borrelia turicatae persists in the highly oxidative environment of its soft-bodied tick vector.</title>
        <authorList>
            <person name="Bourret T.J."/>
            <person name="Boyle W.K."/>
            <person name="Valenzuela J.G."/>
            <person name="Oliveira F."/>
            <person name="Lopez J.E."/>
        </authorList>
    </citation>
    <scope>NUCLEOTIDE SEQUENCE</scope>
    <source>
        <strain evidence="4">Kansas strain/isolate</strain>
        <tissue evidence="4">Salivary glands</tissue>
    </source>
</reference>
<dbReference type="Pfam" id="PF08661">
    <property type="entry name" value="Rep_fac-A_3"/>
    <property type="match status" value="1"/>
</dbReference>
<dbReference type="GO" id="GO:0035861">
    <property type="term" value="C:site of double-strand break"/>
    <property type="evidence" value="ECO:0007669"/>
    <property type="project" value="TreeGrafter"/>
</dbReference>
<dbReference type="GeneID" id="135366712"/>
<dbReference type="Gene3D" id="2.40.50.140">
    <property type="entry name" value="Nucleic acid-binding proteins"/>
    <property type="match status" value="1"/>
</dbReference>
<keyword evidence="3" id="KW-0539">Nucleus</keyword>
<protein>
    <submittedName>
        <fullName evidence="4">Putative secreted protein</fullName>
    </submittedName>
</protein>
<proteinExistence type="inferred from homology"/>
<dbReference type="GO" id="GO:0006298">
    <property type="term" value="P:mismatch repair"/>
    <property type="evidence" value="ECO:0007669"/>
    <property type="project" value="TreeGrafter"/>
</dbReference>
<dbReference type="GO" id="GO:0000724">
    <property type="term" value="P:double-strand break repair via homologous recombination"/>
    <property type="evidence" value="ECO:0007669"/>
    <property type="project" value="TreeGrafter"/>
</dbReference>
<dbReference type="GO" id="GO:0003697">
    <property type="term" value="F:single-stranded DNA binding"/>
    <property type="evidence" value="ECO:0007669"/>
    <property type="project" value="TreeGrafter"/>
</dbReference>
<organism evidence="4">
    <name type="scientific">Ornithodoros turicata</name>
    <dbReference type="NCBI Taxonomy" id="34597"/>
    <lineage>
        <taxon>Eukaryota</taxon>
        <taxon>Metazoa</taxon>
        <taxon>Ecdysozoa</taxon>
        <taxon>Arthropoda</taxon>
        <taxon>Chelicerata</taxon>
        <taxon>Arachnida</taxon>
        <taxon>Acari</taxon>
        <taxon>Parasitiformes</taxon>
        <taxon>Ixodida</taxon>
        <taxon>Ixodoidea</taxon>
        <taxon>Argasidae</taxon>
        <taxon>Ornithodorinae</taxon>
        <taxon>Ornithodoros</taxon>
    </lineage>
</organism>
<dbReference type="GO" id="GO:0005662">
    <property type="term" value="C:DNA replication factor A complex"/>
    <property type="evidence" value="ECO:0007669"/>
    <property type="project" value="TreeGrafter"/>
</dbReference>
<dbReference type="GO" id="GO:0006260">
    <property type="term" value="P:DNA replication"/>
    <property type="evidence" value="ECO:0007669"/>
    <property type="project" value="InterPro"/>
</dbReference>
<dbReference type="SUPFAM" id="SSF50249">
    <property type="entry name" value="Nucleic acid-binding proteins"/>
    <property type="match status" value="1"/>
</dbReference>
<evidence type="ECO:0000256" key="3">
    <source>
        <dbReference type="ARBA" id="ARBA00023242"/>
    </source>
</evidence>
<dbReference type="GO" id="GO:0006289">
    <property type="term" value="P:nucleotide-excision repair"/>
    <property type="evidence" value="ECO:0007669"/>
    <property type="project" value="TreeGrafter"/>
</dbReference>